<organism evidence="2 3">
    <name type="scientific">Tilletia indica</name>
    <dbReference type="NCBI Taxonomy" id="43049"/>
    <lineage>
        <taxon>Eukaryota</taxon>
        <taxon>Fungi</taxon>
        <taxon>Dikarya</taxon>
        <taxon>Basidiomycota</taxon>
        <taxon>Ustilaginomycotina</taxon>
        <taxon>Exobasidiomycetes</taxon>
        <taxon>Tilletiales</taxon>
        <taxon>Tilletiaceae</taxon>
        <taxon>Tilletia</taxon>
    </lineage>
</organism>
<dbReference type="PANTHER" id="PTHR33099:SF7">
    <property type="entry name" value="MYND-TYPE DOMAIN-CONTAINING PROTEIN"/>
    <property type="match status" value="1"/>
</dbReference>
<dbReference type="AlphaFoldDB" id="A0A177TVE5"/>
<feature type="compositionally biased region" description="Acidic residues" evidence="1">
    <location>
        <begin position="13"/>
        <end position="35"/>
    </location>
</feature>
<protein>
    <submittedName>
        <fullName evidence="2">Uncharacterized protein</fullName>
    </submittedName>
</protein>
<reference evidence="2" key="1">
    <citation type="submission" date="2016-04" db="EMBL/GenBank/DDBJ databases">
        <authorList>
            <person name="Nguyen H.D."/>
            <person name="Samba Siva P."/>
            <person name="Cullis J."/>
            <person name="Levesque C.A."/>
            <person name="Hambleton S."/>
        </authorList>
    </citation>
    <scope>NUCLEOTIDE SEQUENCE</scope>
    <source>
        <strain evidence="2">DAOMC 236416</strain>
    </source>
</reference>
<gene>
    <name evidence="2" type="ORF">A4X13_0g6676</name>
</gene>
<dbReference type="PROSITE" id="PS51471">
    <property type="entry name" value="FE2OG_OXY"/>
    <property type="match status" value="1"/>
</dbReference>
<dbReference type="InterPro" id="IPR005123">
    <property type="entry name" value="Oxoglu/Fe-dep_dioxygenase_dom"/>
</dbReference>
<dbReference type="InterPro" id="IPR044862">
    <property type="entry name" value="Pro_4_hyd_alph_FE2OG_OXY"/>
</dbReference>
<name>A0A177TVE5_9BASI</name>
<dbReference type="Gene3D" id="2.60.120.620">
    <property type="entry name" value="q2cbj1_9rhob like domain"/>
    <property type="match status" value="1"/>
</dbReference>
<dbReference type="Proteomes" id="UP000077521">
    <property type="component" value="Unassembled WGS sequence"/>
</dbReference>
<sequence length="1066" mass="117767">MARSDFYRRPQEVDDGGSDLEMDSDDDSVEYEEEGPLVDLGKELAAARGEMGEYSFGGHAYFLPSLPGLFIEGVGKIALPLVDEELAEKIIKVCEQAPFGRGSDTLVDTSVRNSWQLDPSKVKLENPGWNTGIKAAAPLIAAKFGVGGTPITLHLYKFLLYKVGGHFAKHRDTEKEDRMFATMVVQLPSAHKGGQLQVFKDDEKDPIIHDFGAAAGKAEYHCNYAVHFADSEHAVQPITEGYRLALVYSICWPAKSNQPAPSLSRDKQTPMLEALAELADDDRGFHYYFEHAYTPKSISELGAGCLKGQDRARVANLRTVNATLPSHQQFNFYLVRGQRTASYFGSGGPPDDCDWEEVDDSKSYSFTSLTGLDGRVLVKSAIHLDDANVLNPDDLTKRQRWRGHRTITYEGYLGNEGPTKDTRYEKYLLLAWPTKTAEDRILALAGVKSHFTSMLSAGANPDAVRKFVQRVAKMKAAGTFKPESENAFGRALYKHLASVSNLKDLFPVYFDLFPHGTHVPKSSGSSAYLYRSDAEPATPFMDIIQVAQQSDSWDTLEDKVIDAFAGQTLLILDLMEEVKKSTVLQTEMKDQIVKKLLGLFPHQISSSATPEGRSKEVLQRKLWSAVVATEGSDSFNDLARTYIAYFPQGAHANSQPYDNQRFKDLLRLAASSSAWEAISTAVIKAFDSEMEGALSFVRSCIEHSLPRTVWRPFLDTALKISEVQAPKRWSGISSSSRPALLKAMRKTAMMLDSPTEDNKSDSDDAAKLLTHYIAMIPIGIDKSQRSSKTPAGNADFSDLIQIARKFPSVWETSKGRVLRAIGSDMKLALQFIKQCRLANLPEGIWGSSVEACAKVDTLPADTELNDEALQDLLWQVAIDLPGPDLCQALVTRYMAVPIARVKTARSALITNCKADLRSFKSKRTVLEPLLQHWLQAMEMSLQALQKSCTDANNWIFSAGSIPTQPGLKAFLRGSQKSTNLVGFESISAAREAASKITFKNCSGTAEALGRGKGTFVLVTKTPSYARQLEEERQRKMARYEAFQALLSNLDEGDEAGPSKKQKVEES</sequence>
<evidence type="ECO:0000313" key="2">
    <source>
        <dbReference type="EMBL" id="KAE8244325.1"/>
    </source>
</evidence>
<evidence type="ECO:0000256" key="1">
    <source>
        <dbReference type="SAM" id="MobiDB-lite"/>
    </source>
</evidence>
<keyword evidence="3" id="KW-1185">Reference proteome</keyword>
<accession>A0A177TVE5</accession>
<dbReference type="EMBL" id="LWDF02000674">
    <property type="protein sequence ID" value="KAE8244325.1"/>
    <property type="molecule type" value="Genomic_DNA"/>
</dbReference>
<feature type="region of interest" description="Disordered" evidence="1">
    <location>
        <begin position="1"/>
        <end position="35"/>
    </location>
</feature>
<evidence type="ECO:0000313" key="3">
    <source>
        <dbReference type="Proteomes" id="UP000077521"/>
    </source>
</evidence>
<proteinExistence type="predicted"/>
<comment type="caution">
    <text evidence="2">The sequence shown here is derived from an EMBL/GenBank/DDBJ whole genome shotgun (WGS) entry which is preliminary data.</text>
</comment>
<feature type="compositionally biased region" description="Basic and acidic residues" evidence="1">
    <location>
        <begin position="1"/>
        <end position="12"/>
    </location>
</feature>
<reference evidence="2" key="2">
    <citation type="journal article" date="2019" name="IMA Fungus">
        <title>Genome sequencing and comparison of five Tilletia species to identify candidate genes for the detection of regulated species infecting wheat.</title>
        <authorList>
            <person name="Nguyen H.D.T."/>
            <person name="Sultana T."/>
            <person name="Kesanakurti P."/>
            <person name="Hambleton S."/>
        </authorList>
    </citation>
    <scope>NUCLEOTIDE SEQUENCE</scope>
    <source>
        <strain evidence="2">DAOMC 236416</strain>
    </source>
</reference>
<dbReference type="Pfam" id="PF13640">
    <property type="entry name" value="2OG-FeII_Oxy_3"/>
    <property type="match status" value="1"/>
</dbReference>
<dbReference type="PANTHER" id="PTHR33099">
    <property type="entry name" value="FE2OG DIOXYGENASE DOMAIN-CONTAINING PROTEIN"/>
    <property type="match status" value="1"/>
</dbReference>